<dbReference type="PIRSF" id="PIRSF006648">
    <property type="entry name" value="DrrB"/>
    <property type="match status" value="1"/>
</dbReference>
<evidence type="ECO:0000256" key="6">
    <source>
        <dbReference type="ARBA" id="ARBA00022692"/>
    </source>
</evidence>
<dbReference type="PANTHER" id="PTHR30413:SF10">
    <property type="entry name" value="CAPSULE POLYSACCHARIDE EXPORT INNER-MEMBRANE PROTEIN CTRC"/>
    <property type="match status" value="1"/>
</dbReference>
<evidence type="ECO:0000256" key="4">
    <source>
        <dbReference type="ARBA" id="ARBA00022475"/>
    </source>
</evidence>
<sequence>MKSAITVIKEQVKFSYLIRRLSIYELRSLTRGNYLGAAWEIINPAIQILIYWFVFGFGIRQRADVGDIPYFQWMFAGILVWFLINNSVMKSTKSIYSKIRMLAKMNFPMSVIPNYTIFAQLYPHLVLLTIGTIVLQFIGFPISIYYLQLPIYIVGLLMFLFSLSLITSTLATIIRDVQMLMQSIMRMLLYLSPILWPPTSLPDSWQVFLKINPFYYVIEGYRYSLLGEGWYFLENPTYTLYFIGVLAITFLVGSYLHVKFRSQFIDFL</sequence>
<comment type="subcellular location">
    <subcellularLocation>
        <location evidence="1 10">Cell membrane</location>
        <topology evidence="1 10">Multi-pass membrane protein</topology>
    </subcellularLocation>
</comment>
<proteinExistence type="inferred from homology"/>
<gene>
    <name evidence="12" type="ORF">I858_011715</name>
</gene>
<dbReference type="GO" id="GO:0043190">
    <property type="term" value="C:ATP-binding cassette (ABC) transporter complex"/>
    <property type="evidence" value="ECO:0007669"/>
    <property type="project" value="InterPro"/>
</dbReference>
<evidence type="ECO:0000313" key="13">
    <source>
        <dbReference type="Proteomes" id="UP000053354"/>
    </source>
</evidence>
<feature type="transmembrane region" description="Helical" evidence="10">
    <location>
        <begin position="70"/>
        <end position="89"/>
    </location>
</feature>
<evidence type="ECO:0000256" key="3">
    <source>
        <dbReference type="ARBA" id="ARBA00022448"/>
    </source>
</evidence>
<keyword evidence="4 10" id="KW-1003">Cell membrane</keyword>
<name>A0A1B1S394_9BACL</name>
<organism evidence="12 13">
    <name type="scientific">Planococcus versutus</name>
    <dbReference type="NCBI Taxonomy" id="1302659"/>
    <lineage>
        <taxon>Bacteria</taxon>
        <taxon>Bacillati</taxon>
        <taxon>Bacillota</taxon>
        <taxon>Bacilli</taxon>
        <taxon>Bacillales</taxon>
        <taxon>Caryophanaceae</taxon>
        <taxon>Planococcus</taxon>
    </lineage>
</organism>
<dbReference type="Pfam" id="PF01061">
    <property type="entry name" value="ABC2_membrane"/>
    <property type="match status" value="1"/>
</dbReference>
<evidence type="ECO:0000259" key="11">
    <source>
        <dbReference type="PROSITE" id="PS51012"/>
    </source>
</evidence>
<dbReference type="InterPro" id="IPR047817">
    <property type="entry name" value="ABC2_TM_bact-type"/>
</dbReference>
<feature type="transmembrane region" description="Helical" evidence="10">
    <location>
        <begin position="110"/>
        <end position="138"/>
    </location>
</feature>
<evidence type="ECO:0000256" key="10">
    <source>
        <dbReference type="RuleBase" id="RU361157"/>
    </source>
</evidence>
<evidence type="ECO:0000256" key="5">
    <source>
        <dbReference type="ARBA" id="ARBA00022597"/>
    </source>
</evidence>
<comment type="similarity">
    <text evidence="2 10">Belongs to the ABC-2 integral membrane protein family.</text>
</comment>
<evidence type="ECO:0000256" key="2">
    <source>
        <dbReference type="ARBA" id="ARBA00007783"/>
    </source>
</evidence>
<reference evidence="12" key="1">
    <citation type="submission" date="2016-10" db="EMBL/GenBank/DDBJ databases">
        <authorList>
            <person name="See-Too W.S."/>
        </authorList>
    </citation>
    <scope>NUCLEOTIDE SEQUENCE</scope>
    <source>
        <strain evidence="12">L10.15</strain>
    </source>
</reference>
<dbReference type="OrthoDB" id="9794365at2"/>
<dbReference type="STRING" id="1302659.I858_011715"/>
<dbReference type="InterPro" id="IPR013525">
    <property type="entry name" value="ABC2_TM"/>
</dbReference>
<feature type="transmembrane region" description="Helical" evidence="10">
    <location>
        <begin position="37"/>
        <end position="58"/>
    </location>
</feature>
<dbReference type="Proteomes" id="UP000053354">
    <property type="component" value="Chromosome"/>
</dbReference>
<accession>A0A1B1S394</accession>
<keyword evidence="13" id="KW-1185">Reference proteome</keyword>
<dbReference type="EMBL" id="CP016540">
    <property type="protein sequence ID" value="ANU27653.1"/>
    <property type="molecule type" value="Genomic_DNA"/>
</dbReference>
<keyword evidence="5" id="KW-0762">Sugar transport</keyword>
<protein>
    <recommendedName>
        <fullName evidence="10">Transport permease protein</fullName>
    </recommendedName>
</protein>
<feature type="domain" description="ABC transmembrane type-2" evidence="11">
    <location>
        <begin position="35"/>
        <end position="261"/>
    </location>
</feature>
<feature type="transmembrane region" description="Helical" evidence="10">
    <location>
        <begin position="144"/>
        <end position="167"/>
    </location>
</feature>
<keyword evidence="9 10" id="KW-0472">Membrane</keyword>
<keyword evidence="3 10" id="KW-0813">Transport</keyword>
<dbReference type="InterPro" id="IPR000412">
    <property type="entry name" value="ABC_2_transport"/>
</dbReference>
<dbReference type="GO" id="GO:0140359">
    <property type="term" value="F:ABC-type transporter activity"/>
    <property type="evidence" value="ECO:0007669"/>
    <property type="project" value="InterPro"/>
</dbReference>
<evidence type="ECO:0000256" key="8">
    <source>
        <dbReference type="ARBA" id="ARBA00022989"/>
    </source>
</evidence>
<dbReference type="RefSeq" id="WP_049694729.1">
    <property type="nucleotide sequence ID" value="NZ_CP016540.2"/>
</dbReference>
<dbReference type="PANTHER" id="PTHR30413">
    <property type="entry name" value="INNER MEMBRANE TRANSPORT PERMEASE"/>
    <property type="match status" value="1"/>
</dbReference>
<evidence type="ECO:0000256" key="9">
    <source>
        <dbReference type="ARBA" id="ARBA00023136"/>
    </source>
</evidence>
<keyword evidence="8 10" id="KW-1133">Transmembrane helix</keyword>
<dbReference type="GO" id="GO:0015920">
    <property type="term" value="P:lipopolysaccharide transport"/>
    <property type="evidence" value="ECO:0007669"/>
    <property type="project" value="TreeGrafter"/>
</dbReference>
<feature type="transmembrane region" description="Helical" evidence="10">
    <location>
        <begin position="238"/>
        <end position="258"/>
    </location>
</feature>
<keyword evidence="7" id="KW-0972">Capsule biogenesis/degradation</keyword>
<evidence type="ECO:0000256" key="7">
    <source>
        <dbReference type="ARBA" id="ARBA00022903"/>
    </source>
</evidence>
<comment type="caution">
    <text evidence="10">Lacks conserved residue(s) required for the propagation of feature annotation.</text>
</comment>
<evidence type="ECO:0000313" key="12">
    <source>
        <dbReference type="EMBL" id="ANU27653.1"/>
    </source>
</evidence>
<evidence type="ECO:0000256" key="1">
    <source>
        <dbReference type="ARBA" id="ARBA00004651"/>
    </source>
</evidence>
<keyword evidence="6 10" id="KW-0812">Transmembrane</keyword>
<dbReference type="PROSITE" id="PS51012">
    <property type="entry name" value="ABC_TM2"/>
    <property type="match status" value="1"/>
</dbReference>
<dbReference type="AlphaFoldDB" id="A0A1B1S394"/>
<dbReference type="KEGG" id="pll:I858_011715"/>